<dbReference type="GO" id="GO:0051301">
    <property type="term" value="P:cell division"/>
    <property type="evidence" value="ECO:0007669"/>
    <property type="project" value="InterPro"/>
</dbReference>
<feature type="transmembrane region" description="Helical" evidence="6">
    <location>
        <begin position="162"/>
        <end position="179"/>
    </location>
</feature>
<keyword evidence="2 6" id="KW-0812">Transmembrane</keyword>
<dbReference type="GO" id="GO:0005886">
    <property type="term" value="C:plasma membrane"/>
    <property type="evidence" value="ECO:0007669"/>
    <property type="project" value="TreeGrafter"/>
</dbReference>
<evidence type="ECO:0000256" key="5">
    <source>
        <dbReference type="ARBA" id="ARBA00023136"/>
    </source>
</evidence>
<dbReference type="GO" id="GO:0032153">
    <property type="term" value="C:cell division site"/>
    <property type="evidence" value="ECO:0007669"/>
    <property type="project" value="TreeGrafter"/>
</dbReference>
<dbReference type="GO" id="GO:0015648">
    <property type="term" value="F:lipid-linked peptidoglycan transporter activity"/>
    <property type="evidence" value="ECO:0007669"/>
    <property type="project" value="TreeGrafter"/>
</dbReference>
<organism evidence="7 8">
    <name type="scientific">bacterium (Candidatus Gribaldobacteria) CG_4_10_14_0_8_um_filter_33_9</name>
    <dbReference type="NCBI Taxonomy" id="2014266"/>
    <lineage>
        <taxon>Bacteria</taxon>
        <taxon>Candidatus Gribaldobacteria</taxon>
    </lineage>
</organism>
<evidence type="ECO:0000313" key="8">
    <source>
        <dbReference type="Proteomes" id="UP000229371"/>
    </source>
</evidence>
<proteinExistence type="predicted"/>
<dbReference type="EMBL" id="PFMI01000045">
    <property type="protein sequence ID" value="PIZ00746.1"/>
    <property type="molecule type" value="Genomic_DNA"/>
</dbReference>
<feature type="transmembrane region" description="Helical" evidence="6">
    <location>
        <begin position="12"/>
        <end position="33"/>
    </location>
</feature>
<evidence type="ECO:0000256" key="4">
    <source>
        <dbReference type="ARBA" id="ARBA00022989"/>
    </source>
</evidence>
<dbReference type="PANTHER" id="PTHR30474:SF1">
    <property type="entry name" value="PEPTIDOGLYCAN GLYCOSYLTRANSFERASE MRDB"/>
    <property type="match status" value="1"/>
</dbReference>
<dbReference type="Pfam" id="PF01098">
    <property type="entry name" value="FTSW_RODA_SPOVE"/>
    <property type="match status" value="1"/>
</dbReference>
<evidence type="ECO:0008006" key="9">
    <source>
        <dbReference type="Google" id="ProtNLM"/>
    </source>
</evidence>
<feature type="transmembrane region" description="Helical" evidence="6">
    <location>
        <begin position="338"/>
        <end position="356"/>
    </location>
</feature>
<dbReference type="Proteomes" id="UP000229371">
    <property type="component" value="Unassembled WGS sequence"/>
</dbReference>
<keyword evidence="4 6" id="KW-1133">Transmembrane helix</keyword>
<evidence type="ECO:0000256" key="3">
    <source>
        <dbReference type="ARBA" id="ARBA00022960"/>
    </source>
</evidence>
<dbReference type="InterPro" id="IPR001182">
    <property type="entry name" value="FtsW/RodA"/>
</dbReference>
<reference evidence="8" key="1">
    <citation type="submission" date="2017-09" db="EMBL/GenBank/DDBJ databases">
        <title>Depth-based differentiation of microbial function through sediment-hosted aquifers and enrichment of novel symbionts in the deep terrestrial subsurface.</title>
        <authorList>
            <person name="Probst A.J."/>
            <person name="Ladd B."/>
            <person name="Jarett J.K."/>
            <person name="Geller-Mcgrath D.E."/>
            <person name="Sieber C.M.K."/>
            <person name="Emerson J.B."/>
            <person name="Anantharaman K."/>
            <person name="Thomas B.C."/>
            <person name="Malmstrom R."/>
            <person name="Stieglmeier M."/>
            <person name="Klingl A."/>
            <person name="Woyke T."/>
            <person name="Ryan C.M."/>
            <person name="Banfield J.F."/>
        </authorList>
    </citation>
    <scope>NUCLEOTIDE SEQUENCE [LARGE SCALE GENOMIC DNA]</scope>
</reference>
<keyword evidence="3" id="KW-0133">Cell shape</keyword>
<comment type="subcellular location">
    <subcellularLocation>
        <location evidence="1">Membrane</location>
        <topology evidence="1">Multi-pass membrane protein</topology>
    </subcellularLocation>
</comment>
<protein>
    <recommendedName>
        <fullName evidence="9">Rod shape-determining protein RodA</fullName>
    </recommendedName>
</protein>
<feature type="transmembrane region" description="Helical" evidence="6">
    <location>
        <begin position="184"/>
        <end position="202"/>
    </location>
</feature>
<comment type="caution">
    <text evidence="7">The sequence shown here is derived from an EMBL/GenBank/DDBJ whole genome shotgun (WGS) entry which is preliminary data.</text>
</comment>
<feature type="transmembrane region" description="Helical" evidence="6">
    <location>
        <begin position="263"/>
        <end position="292"/>
    </location>
</feature>
<feature type="transmembrane region" description="Helical" evidence="6">
    <location>
        <begin position="304"/>
        <end position="332"/>
    </location>
</feature>
<keyword evidence="5 6" id="KW-0472">Membrane</keyword>
<feature type="transmembrane region" description="Helical" evidence="6">
    <location>
        <begin position="45"/>
        <end position="64"/>
    </location>
</feature>
<feature type="transmembrane region" description="Helical" evidence="6">
    <location>
        <begin position="71"/>
        <end position="91"/>
    </location>
</feature>
<evidence type="ECO:0000256" key="6">
    <source>
        <dbReference type="SAM" id="Phobius"/>
    </source>
</evidence>
<dbReference type="GO" id="GO:0008360">
    <property type="term" value="P:regulation of cell shape"/>
    <property type="evidence" value="ECO:0007669"/>
    <property type="project" value="UniProtKB-KW"/>
</dbReference>
<dbReference type="PANTHER" id="PTHR30474">
    <property type="entry name" value="CELL CYCLE PROTEIN"/>
    <property type="match status" value="1"/>
</dbReference>
<name>A0A2M7RNQ6_9BACT</name>
<sequence>MNFIKFFKNFNWPIILPAFALTLFGLLSIYSFSLAQGNFLNFKKQLIFFAFSIALVILLNFFNLKFLKNNSYFVFTFYFFSLVALLGLYFLGAEIRGDKGWYKIGDFSFDPVPFAAIFLIAILSKYFAVRHIEIKRLQTIFFSLLYLAIPFFLILFQPDIGSAFILIFIWLGIVVFSGLKFQHLLVLGLVALIIFIVAWQFWLKEYQKQRVMAFLNPESDPMGISWNVNQSRIAIGSGGFWGKGIDKNFQTQYGFLPEPQTDFIFASIAEATGFFGSFVLMFFLSFLFWQILKVALNAEDNFTRLFAIGFAFLLISQSFINIGMCLGLLPVIGIPLPFVSYGGSYLLAFYLGLGMLGRLSAVDEIY</sequence>
<evidence type="ECO:0000313" key="7">
    <source>
        <dbReference type="EMBL" id="PIZ00746.1"/>
    </source>
</evidence>
<gene>
    <name evidence="7" type="ORF">COY61_01730</name>
</gene>
<evidence type="ECO:0000256" key="2">
    <source>
        <dbReference type="ARBA" id="ARBA00022692"/>
    </source>
</evidence>
<feature type="transmembrane region" description="Helical" evidence="6">
    <location>
        <begin position="140"/>
        <end position="156"/>
    </location>
</feature>
<evidence type="ECO:0000256" key="1">
    <source>
        <dbReference type="ARBA" id="ARBA00004141"/>
    </source>
</evidence>
<feature type="transmembrane region" description="Helical" evidence="6">
    <location>
        <begin position="111"/>
        <end position="128"/>
    </location>
</feature>
<dbReference type="AlphaFoldDB" id="A0A2M7RNQ6"/>
<accession>A0A2M7RNQ6</accession>